<organism evidence="1 2">
    <name type="scientific">Petrolisthes cinctipes</name>
    <name type="common">Flat porcelain crab</name>
    <dbReference type="NCBI Taxonomy" id="88211"/>
    <lineage>
        <taxon>Eukaryota</taxon>
        <taxon>Metazoa</taxon>
        <taxon>Ecdysozoa</taxon>
        <taxon>Arthropoda</taxon>
        <taxon>Crustacea</taxon>
        <taxon>Multicrustacea</taxon>
        <taxon>Malacostraca</taxon>
        <taxon>Eumalacostraca</taxon>
        <taxon>Eucarida</taxon>
        <taxon>Decapoda</taxon>
        <taxon>Pleocyemata</taxon>
        <taxon>Anomura</taxon>
        <taxon>Galatheoidea</taxon>
        <taxon>Porcellanidae</taxon>
        <taxon>Petrolisthes</taxon>
    </lineage>
</organism>
<accession>A0AAE1GDA2</accession>
<dbReference type="Proteomes" id="UP001286313">
    <property type="component" value="Unassembled WGS sequence"/>
</dbReference>
<keyword evidence="2" id="KW-1185">Reference proteome</keyword>
<name>A0AAE1GDA2_PETCI</name>
<proteinExistence type="predicted"/>
<gene>
    <name evidence="1" type="ORF">Pcinc_006372</name>
</gene>
<protein>
    <submittedName>
        <fullName evidence="1">Uncharacterized protein</fullName>
    </submittedName>
</protein>
<dbReference type="EMBL" id="JAWQEG010000469">
    <property type="protein sequence ID" value="KAK3889639.1"/>
    <property type="molecule type" value="Genomic_DNA"/>
</dbReference>
<sequence length="114" mass="12214">MKGWCCLGYTRLDHPLRSPGATTTRAVCRAVLMAPFRRNPSLAASVPLSLLPHPSLPRCPLSLPPHSSIPRCPCPFLHTHPSLPPIPPSTPIHPSLPLSLPPTPIHPSLSLVPA</sequence>
<comment type="caution">
    <text evidence="1">The sequence shown here is derived from an EMBL/GenBank/DDBJ whole genome shotgun (WGS) entry which is preliminary data.</text>
</comment>
<evidence type="ECO:0000313" key="1">
    <source>
        <dbReference type="EMBL" id="KAK3889639.1"/>
    </source>
</evidence>
<dbReference type="AlphaFoldDB" id="A0AAE1GDA2"/>
<evidence type="ECO:0000313" key="2">
    <source>
        <dbReference type="Proteomes" id="UP001286313"/>
    </source>
</evidence>
<reference evidence="1" key="1">
    <citation type="submission" date="2023-10" db="EMBL/GenBank/DDBJ databases">
        <title>Genome assemblies of two species of porcelain crab, Petrolisthes cinctipes and Petrolisthes manimaculis (Anomura: Porcellanidae).</title>
        <authorList>
            <person name="Angst P."/>
        </authorList>
    </citation>
    <scope>NUCLEOTIDE SEQUENCE</scope>
    <source>
        <strain evidence="1">PB745_01</strain>
        <tissue evidence="1">Gill</tissue>
    </source>
</reference>